<sequence length="225" mass="25207">MARMYESDQRFLFMGIQPSFLLILHNIALMIPVTRAQAVKRVTLDFTSRAIDQGNSKNLLIYVPCSTASAVEDIFATPIICQSSRPNIACGTTRYGHEEGQTQVEDNQNVNLSTSVQFLAKVSSLLLLIIAILTGQRVSTMTEQFFTPGGISVLARRTSIHLSSILRSCLVQYKIRDRYLTVLARRTSIHLSSILRSCLVQYRIQDRSVMVIEAVRSELCTGKTF</sequence>
<keyword evidence="2" id="KW-1185">Reference proteome</keyword>
<gene>
    <name evidence="1" type="ORF">MAR_029987</name>
</gene>
<accession>A0ABY7DI35</accession>
<dbReference type="EMBL" id="CP111013">
    <property type="protein sequence ID" value="WAQ97297.1"/>
    <property type="molecule type" value="Genomic_DNA"/>
</dbReference>
<protein>
    <submittedName>
        <fullName evidence="1">Uncharacterized protein</fullName>
    </submittedName>
</protein>
<organism evidence="1 2">
    <name type="scientific">Mya arenaria</name>
    <name type="common">Soft-shell clam</name>
    <dbReference type="NCBI Taxonomy" id="6604"/>
    <lineage>
        <taxon>Eukaryota</taxon>
        <taxon>Metazoa</taxon>
        <taxon>Spiralia</taxon>
        <taxon>Lophotrochozoa</taxon>
        <taxon>Mollusca</taxon>
        <taxon>Bivalvia</taxon>
        <taxon>Autobranchia</taxon>
        <taxon>Heteroconchia</taxon>
        <taxon>Euheterodonta</taxon>
        <taxon>Imparidentia</taxon>
        <taxon>Neoheterodontei</taxon>
        <taxon>Myida</taxon>
        <taxon>Myoidea</taxon>
        <taxon>Myidae</taxon>
        <taxon>Mya</taxon>
    </lineage>
</organism>
<proteinExistence type="predicted"/>
<name>A0ABY7DI35_MYAAR</name>
<evidence type="ECO:0000313" key="2">
    <source>
        <dbReference type="Proteomes" id="UP001164746"/>
    </source>
</evidence>
<reference evidence="1" key="1">
    <citation type="submission" date="2022-11" db="EMBL/GenBank/DDBJ databases">
        <title>Centuries of genome instability and evolution in soft-shell clam transmissible cancer (bioRxiv).</title>
        <authorList>
            <person name="Hart S.F.M."/>
            <person name="Yonemitsu M.A."/>
            <person name="Giersch R.M."/>
            <person name="Beal B.F."/>
            <person name="Arriagada G."/>
            <person name="Davis B.W."/>
            <person name="Ostrander E.A."/>
            <person name="Goff S.P."/>
            <person name="Metzger M.J."/>
        </authorList>
    </citation>
    <scope>NUCLEOTIDE SEQUENCE</scope>
    <source>
        <strain evidence="1">MELC-2E11</strain>
        <tissue evidence="1">Siphon/mantle</tissue>
    </source>
</reference>
<dbReference type="Proteomes" id="UP001164746">
    <property type="component" value="Chromosome 2"/>
</dbReference>
<evidence type="ECO:0000313" key="1">
    <source>
        <dbReference type="EMBL" id="WAQ97297.1"/>
    </source>
</evidence>